<keyword evidence="5 8" id="KW-0547">Nucleotide-binding</keyword>
<dbReference type="PANTHER" id="PTHR11815:SF10">
    <property type="entry name" value="SUCCINATE--COA LIGASE [GDP-FORMING] SUBUNIT BETA, MITOCHONDRIAL"/>
    <property type="match status" value="1"/>
</dbReference>
<dbReference type="FunFam" id="3.30.470.20:FF:000002">
    <property type="entry name" value="Succinate--CoA ligase [ADP-forming] subunit beta"/>
    <property type="match status" value="1"/>
</dbReference>
<keyword evidence="4 8" id="KW-0479">Metal-binding</keyword>
<comment type="function">
    <text evidence="8">Succinyl-CoA synthetase functions in the citric acid cycle (TCA), coupling the hydrolysis of succinyl-CoA to the synthesis of ATP and thus represents the only step of substrate-level phosphorylation in the TCA. The beta subunit provides nucleotide specificity of the enzyme and binds the substrate succinate, while the binding sites for coenzyme A and phosphate are found in the alpha subunit.</text>
</comment>
<dbReference type="InterPro" id="IPR013650">
    <property type="entry name" value="ATP-grasp_succ-CoA_synth-type"/>
</dbReference>
<comment type="subunit">
    <text evidence="7">Heterodimer of an alpha and a beta subunit. The beta subunit determines specificity for GTP.</text>
</comment>
<dbReference type="InterPro" id="IPR017866">
    <property type="entry name" value="Succ-CoA_synthase_bsu_CS"/>
</dbReference>
<dbReference type="NCBIfam" id="NF001913">
    <property type="entry name" value="PRK00696.1"/>
    <property type="match status" value="1"/>
</dbReference>
<evidence type="ECO:0000256" key="1">
    <source>
        <dbReference type="ARBA" id="ARBA00005064"/>
    </source>
</evidence>
<dbReference type="Proteomes" id="UP000290189">
    <property type="component" value="Unassembled WGS sequence"/>
</dbReference>
<evidence type="ECO:0000256" key="4">
    <source>
        <dbReference type="ARBA" id="ARBA00022723"/>
    </source>
</evidence>
<dbReference type="SUPFAM" id="SSF52210">
    <property type="entry name" value="Succinyl-CoA synthetase domains"/>
    <property type="match status" value="1"/>
</dbReference>
<comment type="pathway">
    <text evidence="1 8">Carbohydrate metabolism; tricarboxylic acid cycle; succinate from succinyl-CoA (ligase route): step 1/1.</text>
</comment>
<evidence type="ECO:0000256" key="2">
    <source>
        <dbReference type="ARBA" id="ARBA00022532"/>
    </source>
</evidence>
<reference evidence="13 15" key="2">
    <citation type="submission" date="2018-03" db="EMBL/GenBank/DDBJ databases">
        <authorList>
            <person name="Fogelqvist J."/>
        </authorList>
    </citation>
    <scope>NUCLEOTIDE SEQUENCE [LARGE SCALE GENOMIC DNA]</scope>
</reference>
<keyword evidence="14" id="KW-1185">Reference proteome</keyword>
<dbReference type="GO" id="GO:0000287">
    <property type="term" value="F:magnesium ion binding"/>
    <property type="evidence" value="ECO:0007669"/>
    <property type="project" value="UniProtKB-UniRule"/>
</dbReference>
<evidence type="ECO:0000313" key="12">
    <source>
        <dbReference type="EMBL" id="CEP03572.1"/>
    </source>
</evidence>
<evidence type="ECO:0000313" key="15">
    <source>
        <dbReference type="Proteomes" id="UP000290189"/>
    </source>
</evidence>
<feature type="binding site" evidence="8">
    <location>
        <position position="249"/>
    </location>
    <ligand>
        <name>Mg(2+)</name>
        <dbReference type="ChEBI" id="CHEBI:18420"/>
    </ligand>
</feature>
<evidence type="ECO:0000256" key="7">
    <source>
        <dbReference type="ARBA" id="ARBA00063570"/>
    </source>
</evidence>
<dbReference type="FunFam" id="3.30.1490.20:FF:000004">
    <property type="entry name" value="Succinate--CoA ligase [ADP-forming] subunit beta, mitochondrial"/>
    <property type="match status" value="1"/>
</dbReference>
<feature type="binding site" evidence="8">
    <location>
        <position position="235"/>
    </location>
    <ligand>
        <name>Mg(2+)</name>
        <dbReference type="ChEBI" id="CHEBI:18420"/>
    </ligand>
</feature>
<dbReference type="OMA" id="KQMIGNR"/>
<feature type="binding site" evidence="8">
    <location>
        <begin position="81"/>
        <end position="83"/>
    </location>
    <ligand>
        <name>ATP</name>
        <dbReference type="ChEBI" id="CHEBI:30616"/>
    </ligand>
</feature>
<protein>
    <recommendedName>
        <fullName evidence="8">Succinate--CoA ligase [ADP-forming] subunit beta, mitochondrial</fullName>
        <ecNumber evidence="8">6.2.1.5</ecNumber>
    </recommendedName>
    <alternativeName>
        <fullName evidence="8">Succinyl-CoA synthetase beta chain</fullName>
        <shortName evidence="8">SCS-beta</shortName>
    </alternativeName>
</protein>
<dbReference type="PANTHER" id="PTHR11815">
    <property type="entry name" value="SUCCINYL-COA SYNTHETASE BETA CHAIN"/>
    <property type="match status" value="1"/>
</dbReference>
<dbReference type="PIRSF" id="PIRSF001554">
    <property type="entry name" value="SucCS_beta"/>
    <property type="match status" value="1"/>
</dbReference>
<comment type="similarity">
    <text evidence="8 9">Belongs to the succinate/malate CoA ligase beta subunit family.</text>
</comment>
<keyword evidence="8" id="KW-0067">ATP-binding</keyword>
<dbReference type="SUPFAM" id="SSF56059">
    <property type="entry name" value="Glutathione synthetase ATP-binding domain-like"/>
    <property type="match status" value="1"/>
</dbReference>
<feature type="binding site" evidence="8">
    <location>
        <position position="74"/>
    </location>
    <ligand>
        <name>ATP</name>
        <dbReference type="ChEBI" id="CHEBI:30616"/>
    </ligand>
</feature>
<dbReference type="UniPathway" id="UPA00223">
    <property type="reaction ID" value="UER00999"/>
</dbReference>
<dbReference type="OrthoDB" id="1552at2759"/>
<sequence>MFARCAGLRHVLGRRLTPGQHRCLHLHEYQSKAIMASYGVNVQKGDVADTPDGALQVARRLVTENPNARELVVKAQILAGGRGKGHFDNGFKGGVKVCTTPEEIADNAKHMLGANLITVQTGPAGQPCSQVLVHEGISFDRELYFAILLDRTHDGVVVVASKKGGMDIEQVAEESPSDIFTISVDRQTGLTDADTAKLAEALGFASEPARQNARDQMQRLYAMFIDKDATQVEINPLVETPEHKVYCVDAKINFDDNAAFRHKDVFAQRDFSMEDPREVAAAKHELNYVGLDGNIGCMVNGAGLAMATMDIIKLNGGQPANFLDVGGNANEKQVAEAFKILNGDPKVKAILINIFGGIMKCDVIAQGIVAAGKTVKLSVPLIVRLEGTNVDLGKRILQDSGMNIITADNLDDAAKKAVQAIN</sequence>
<keyword evidence="3 8" id="KW-0436">Ligase</keyword>
<comment type="catalytic activity">
    <reaction evidence="8">
        <text>succinate + ATP + CoA = succinyl-CoA + ADP + phosphate</text>
        <dbReference type="Rhea" id="RHEA:17661"/>
        <dbReference type="ChEBI" id="CHEBI:30031"/>
        <dbReference type="ChEBI" id="CHEBI:30616"/>
        <dbReference type="ChEBI" id="CHEBI:43474"/>
        <dbReference type="ChEBI" id="CHEBI:57287"/>
        <dbReference type="ChEBI" id="CHEBI:57292"/>
        <dbReference type="ChEBI" id="CHEBI:456216"/>
        <dbReference type="EC" id="6.2.1.5"/>
    </reaction>
</comment>
<geneLocation type="mitochondrion" evidence="13"/>
<keyword evidence="8 13" id="KW-0496">Mitochondrion</keyword>
<dbReference type="Pfam" id="PF00549">
    <property type="entry name" value="Ligase_CoA"/>
    <property type="match status" value="1"/>
</dbReference>
<dbReference type="Proteomes" id="UP000039324">
    <property type="component" value="Unassembled WGS sequence"/>
</dbReference>
<dbReference type="EMBL" id="CDSF01000150">
    <property type="protein sequence ID" value="CEP03572.1"/>
    <property type="molecule type" value="Genomic_DNA"/>
</dbReference>
<dbReference type="Gene3D" id="3.40.50.261">
    <property type="entry name" value="Succinyl-CoA synthetase domains"/>
    <property type="match status" value="1"/>
</dbReference>
<dbReference type="GO" id="GO:0005524">
    <property type="term" value="F:ATP binding"/>
    <property type="evidence" value="ECO:0007669"/>
    <property type="project" value="UniProtKB-UniRule"/>
</dbReference>
<keyword evidence="2 8" id="KW-0816">Tricarboxylic acid cycle</keyword>
<dbReference type="EC" id="6.2.1.5" evidence="8"/>
<dbReference type="GO" id="GO:0004775">
    <property type="term" value="F:succinate-CoA ligase (ADP-forming) activity"/>
    <property type="evidence" value="ECO:0007669"/>
    <property type="project" value="UniProtKB-UniRule"/>
</dbReference>
<dbReference type="PROSITE" id="PS01217">
    <property type="entry name" value="SUCCINYL_COA_LIG_3"/>
    <property type="match status" value="1"/>
</dbReference>
<gene>
    <name evidence="12" type="ORF">PBRA_009457</name>
    <name evidence="13" type="ORF">PLBR_LOCUS8928</name>
</gene>
<dbReference type="InterPro" id="IPR013815">
    <property type="entry name" value="ATP_grasp_subdomain_1"/>
</dbReference>
<dbReference type="GO" id="GO:0006104">
    <property type="term" value="P:succinyl-CoA metabolic process"/>
    <property type="evidence" value="ECO:0007669"/>
    <property type="project" value="TreeGrafter"/>
</dbReference>
<dbReference type="InterPro" id="IPR005811">
    <property type="entry name" value="SUCC_ACL_C"/>
</dbReference>
<feature type="binding site" evidence="8">
    <location>
        <position position="300"/>
    </location>
    <ligand>
        <name>substrate</name>
        <note>ligand shared with subunit alpha</note>
    </ligand>
</feature>
<dbReference type="FunFam" id="3.40.50.261:FF:000001">
    <property type="entry name" value="Succinate--CoA ligase [ADP-forming] subunit beta"/>
    <property type="match status" value="1"/>
</dbReference>
<comment type="subcellular location">
    <subcellularLocation>
        <location evidence="8">Mitochondrion</location>
    </subcellularLocation>
</comment>
<dbReference type="GO" id="GO:0042709">
    <property type="term" value="C:succinate-CoA ligase complex"/>
    <property type="evidence" value="ECO:0007669"/>
    <property type="project" value="TreeGrafter"/>
</dbReference>
<dbReference type="InterPro" id="IPR005809">
    <property type="entry name" value="Succ_CoA_ligase-like_bsu"/>
</dbReference>
<evidence type="ECO:0000259" key="10">
    <source>
        <dbReference type="Pfam" id="PF00549"/>
    </source>
</evidence>
<name>A0A0G4J7Q6_PLABS</name>
<reference evidence="12 14" key="1">
    <citation type="submission" date="2015-02" db="EMBL/GenBank/DDBJ databases">
        <authorList>
            <person name="Chooi Y.-H."/>
        </authorList>
    </citation>
    <scope>NUCLEOTIDE SEQUENCE [LARGE SCALE GENOMIC DNA]</scope>
    <source>
        <strain evidence="12">E3</strain>
    </source>
</reference>
<feature type="binding site" evidence="8">
    <location>
        <position position="142"/>
    </location>
    <ligand>
        <name>ATP</name>
        <dbReference type="ChEBI" id="CHEBI:30616"/>
    </ligand>
</feature>
<evidence type="ECO:0000259" key="11">
    <source>
        <dbReference type="Pfam" id="PF08442"/>
    </source>
</evidence>
<evidence type="ECO:0000256" key="3">
    <source>
        <dbReference type="ARBA" id="ARBA00022598"/>
    </source>
</evidence>
<keyword evidence="6 8" id="KW-0460">Magnesium</keyword>
<evidence type="ECO:0000313" key="14">
    <source>
        <dbReference type="Proteomes" id="UP000039324"/>
    </source>
</evidence>
<dbReference type="GO" id="GO:0005739">
    <property type="term" value="C:mitochondrion"/>
    <property type="evidence" value="ECO:0007669"/>
    <property type="project" value="UniProtKB-SubCell"/>
</dbReference>
<dbReference type="NCBIfam" id="TIGR01016">
    <property type="entry name" value="sucCoAbeta"/>
    <property type="match status" value="1"/>
</dbReference>
<dbReference type="EMBL" id="OVEO01000018">
    <property type="protein sequence ID" value="SPR01713.1"/>
    <property type="molecule type" value="Genomic_DNA"/>
</dbReference>
<dbReference type="Gene3D" id="3.30.1490.20">
    <property type="entry name" value="ATP-grasp fold, A domain"/>
    <property type="match status" value="1"/>
</dbReference>
<evidence type="ECO:0000256" key="9">
    <source>
        <dbReference type="RuleBase" id="RU361258"/>
    </source>
</evidence>
<feature type="domain" description="ATP-citrate synthase/succinyl-CoA ligase C-terminal" evidence="10">
    <location>
        <begin position="298"/>
        <end position="418"/>
    </location>
</feature>
<accession>A0A0G4J7Q6</accession>
<dbReference type="InterPro" id="IPR016102">
    <property type="entry name" value="Succinyl-CoA_synth-like"/>
</dbReference>
<organism evidence="12 14">
    <name type="scientific">Plasmodiophora brassicae</name>
    <name type="common">Clubroot disease agent</name>
    <dbReference type="NCBI Taxonomy" id="37360"/>
    <lineage>
        <taxon>Eukaryota</taxon>
        <taxon>Sar</taxon>
        <taxon>Rhizaria</taxon>
        <taxon>Endomyxa</taxon>
        <taxon>Phytomyxea</taxon>
        <taxon>Plasmodiophorida</taxon>
        <taxon>Plasmodiophoridae</taxon>
        <taxon>Plasmodiophora</taxon>
    </lineage>
</organism>
<dbReference type="Pfam" id="PF08442">
    <property type="entry name" value="ATP-grasp_2"/>
    <property type="match status" value="1"/>
</dbReference>
<evidence type="ECO:0000256" key="8">
    <source>
        <dbReference type="HAMAP-Rule" id="MF_03219"/>
    </source>
</evidence>
<evidence type="ECO:0000256" key="5">
    <source>
        <dbReference type="ARBA" id="ARBA00022741"/>
    </source>
</evidence>
<feature type="domain" description="ATP-grasp fold succinyl-CoA synthetase-type" evidence="11">
    <location>
        <begin position="26"/>
        <end position="239"/>
    </location>
</feature>
<evidence type="ECO:0000313" key="13">
    <source>
        <dbReference type="EMBL" id="SPR01713.1"/>
    </source>
</evidence>
<dbReference type="AlphaFoldDB" id="A0A0G4J7Q6"/>
<proteinExistence type="inferred from homology"/>
<dbReference type="STRING" id="37360.A0A0G4J7Q6"/>
<dbReference type="Gene3D" id="3.30.470.20">
    <property type="entry name" value="ATP-grasp fold, B domain"/>
    <property type="match status" value="1"/>
</dbReference>
<dbReference type="HAMAP" id="MF_00558">
    <property type="entry name" value="Succ_CoA_beta"/>
    <property type="match status" value="1"/>
</dbReference>
<evidence type="ECO:0000256" key="6">
    <source>
        <dbReference type="ARBA" id="ARBA00022842"/>
    </source>
</evidence>
<dbReference type="GO" id="GO:0006099">
    <property type="term" value="P:tricarboxylic acid cycle"/>
    <property type="evidence" value="ECO:0007669"/>
    <property type="project" value="UniProtKB-UniRule"/>
</dbReference>
<feature type="binding site" evidence="8">
    <location>
        <begin position="357"/>
        <end position="359"/>
    </location>
    <ligand>
        <name>substrate</name>
        <note>ligand shared with subunit alpha</note>
    </ligand>
</feature>
<comment type="cofactor">
    <cofactor evidence="8">
        <name>Mg(2+)</name>
        <dbReference type="ChEBI" id="CHEBI:18420"/>
    </cofactor>
    <text evidence="8">Binds 1 Mg(2+) ion per subunit.</text>
</comment>